<evidence type="ECO:0000313" key="5">
    <source>
        <dbReference type="EMBL" id="CCC91770.1"/>
    </source>
</evidence>
<name>G0UQV9_TRYCI</name>
<feature type="compositionally biased region" description="Low complexity" evidence="4">
    <location>
        <begin position="162"/>
        <end position="172"/>
    </location>
</feature>
<feature type="region of interest" description="Disordered" evidence="4">
    <location>
        <begin position="155"/>
        <end position="180"/>
    </location>
</feature>
<feature type="compositionally biased region" description="Low complexity" evidence="4">
    <location>
        <begin position="904"/>
        <end position="918"/>
    </location>
</feature>
<evidence type="ECO:0000256" key="1">
    <source>
        <dbReference type="ARBA" id="ARBA00022737"/>
    </source>
</evidence>
<feature type="compositionally biased region" description="Polar residues" evidence="4">
    <location>
        <begin position="962"/>
        <end position="994"/>
    </location>
</feature>
<feature type="region of interest" description="Disordered" evidence="4">
    <location>
        <begin position="902"/>
        <end position="997"/>
    </location>
</feature>
<accession>G0UQV9</accession>
<feature type="repeat" description="ANK" evidence="3">
    <location>
        <begin position="658"/>
        <end position="690"/>
    </location>
</feature>
<evidence type="ECO:0000256" key="2">
    <source>
        <dbReference type="ARBA" id="ARBA00023043"/>
    </source>
</evidence>
<dbReference type="PROSITE" id="PS50088">
    <property type="entry name" value="ANK_REPEAT"/>
    <property type="match status" value="3"/>
</dbReference>
<keyword evidence="1" id="KW-0677">Repeat</keyword>
<feature type="repeat" description="ANK" evidence="3">
    <location>
        <begin position="611"/>
        <end position="643"/>
    </location>
</feature>
<dbReference type="SUPFAM" id="SSF48403">
    <property type="entry name" value="Ankyrin repeat"/>
    <property type="match status" value="3"/>
</dbReference>
<dbReference type="Gene3D" id="1.25.40.20">
    <property type="entry name" value="Ankyrin repeat-containing domain"/>
    <property type="match status" value="5"/>
</dbReference>
<reference evidence="5" key="1">
    <citation type="journal article" date="2012" name="Proc. Natl. Acad. Sci. U.S.A.">
        <title>Antigenic diversity is generated by distinct evolutionary mechanisms in African trypanosome species.</title>
        <authorList>
            <person name="Jackson A.P."/>
            <person name="Berry A."/>
            <person name="Aslett M."/>
            <person name="Allison H.C."/>
            <person name="Burton P."/>
            <person name="Vavrova-Anderson J."/>
            <person name="Brown R."/>
            <person name="Browne H."/>
            <person name="Corton N."/>
            <person name="Hauser H."/>
            <person name="Gamble J."/>
            <person name="Gilderthorp R."/>
            <person name="Marcello L."/>
            <person name="McQuillan J."/>
            <person name="Otto T.D."/>
            <person name="Quail M.A."/>
            <person name="Sanders M.J."/>
            <person name="van Tonder A."/>
            <person name="Ginger M.L."/>
            <person name="Field M.C."/>
            <person name="Barry J.D."/>
            <person name="Hertz-Fowler C."/>
            <person name="Berriman M."/>
        </authorList>
    </citation>
    <scope>NUCLEOTIDE SEQUENCE</scope>
    <source>
        <strain evidence="5">IL3000</strain>
    </source>
</reference>
<organism evidence="5">
    <name type="scientific">Trypanosoma congolense (strain IL3000)</name>
    <dbReference type="NCBI Taxonomy" id="1068625"/>
    <lineage>
        <taxon>Eukaryota</taxon>
        <taxon>Discoba</taxon>
        <taxon>Euglenozoa</taxon>
        <taxon>Kinetoplastea</taxon>
        <taxon>Metakinetoplastina</taxon>
        <taxon>Trypanosomatida</taxon>
        <taxon>Trypanosomatidae</taxon>
        <taxon>Trypanosoma</taxon>
        <taxon>Nannomonas</taxon>
    </lineage>
</organism>
<keyword evidence="2 3" id="KW-0040">ANK repeat</keyword>
<dbReference type="SMART" id="SM00248">
    <property type="entry name" value="ANK"/>
    <property type="match status" value="16"/>
</dbReference>
<dbReference type="PROSITE" id="PS50297">
    <property type="entry name" value="ANK_REP_REGION"/>
    <property type="match status" value="2"/>
</dbReference>
<sequence length="1311" mass="142190">MPPRIRPRAIEDPNNTWNSQLMRACLRNDISEADKVVCNGADPSAPEPVSFYHDPLPPLLALLLRGSYTEECIATMRWLVERGASVSQVVPIRDKDDALTPVEQGTILHLVVQMGQAPLLLGVLALVGHPRPLPVSFMRRIQRLDLGAVGISTPTGTCKTVSPPSSSHNQSNQHKKHSIAVQNKRLGRRASRVGIHEQPYTQHMNLLNDINPHLDGVLIDFGVRSSVNGWTAMDLALQRKDATAVELLLYYGAPCTFQRLVNASQTALARACSQGDKELVEALLDAGDDLWHVSMDGRYTLIHYAVAHPPVLDTLLTRGLAIDAENALGETALISLICYGQGCNSESAIRDAMRPLDATRLSTMPLPALKNYILTPQAQGPATTSGKHTKANNVPAGADVDYPAISRDADAWWYFLPSNATTWELIQTLCERGADVHGTPPASNVDKLVERAKENKQIAVSAQHNEDCSGTVSSWILPDFTRGTTAPSFPTSPATSGDDGETSMSPLLGMHVSSDALSKQQLDTQCSNLRPTIQQVVRLTPLMHAIVAYHPDLIRRFIMEYKVDPMVQDPQGACALHYAATALHPSVMELLLSHAGVNTDRKCDINIQDCCGRTPLHHAAMHGNASVVRALLNCTASNSNNNSTLSGIIIQPSKTDYAGRTALHLAVLFRQLAIVEILLRHTESAAATSNGESTILMQCTTSSVGKRRNNRTGSGVRRKWRQPAYNEPSLCDPLTQPIDVDAKDTATGFTALEMAVHETRDVEAARLLLSVGVASVRHPSGLPSGGTLLHRTVVEGMLPMMRLLLEYYAEPNDVDNLEQTPLHLATRSKLPNAVDMVRELLNCMATVEVQSGHTLETPLIVAARRGDADMVDLLLHHRCDNLSGRRPGQAGTRRHRLRSAAYCTSNNTTLSSSTPPNTVGRAGGLGASLQSRSRQSVLLLGKPGERLKKSTALQPVSRRSGRPQQQGTKGQNSARLGQQKQQKMINRDTSTSSISDEDCGLWGNTHGTRVDVGDINIAAVMRGGDAALEISGSSLESDGISVQHGLTINIHHLLSADGHVRTALHHLCSHSDPDLQRKLLPHICDILHCQLAQTLVLQVDETGRLPLHDACAAGFTGAVKELLACDTGNTAFFVDMRGCLPMHYAVVADSVGCLSELLTAVEASLPCQLCGTSAEVEDPRMIPIVQRIISSQRDMRQCKAESKIERIKSRSLFIDTVREYLNVFDGMGRTPLLLAAELGRCQVSQYLVNVLVHEASRTRKDAARTPILHGTHTMQSSSSSQACNSMATACMQTGEYTAAREECDADTKVVG</sequence>
<dbReference type="Pfam" id="PF12796">
    <property type="entry name" value="Ank_2"/>
    <property type="match status" value="3"/>
</dbReference>
<feature type="repeat" description="ANK" evidence="3">
    <location>
        <begin position="784"/>
        <end position="816"/>
    </location>
</feature>
<dbReference type="EMBL" id="HE575320">
    <property type="protein sequence ID" value="CCC91770.1"/>
    <property type="molecule type" value="Genomic_DNA"/>
</dbReference>
<evidence type="ECO:0008006" key="6">
    <source>
        <dbReference type="Google" id="ProtNLM"/>
    </source>
</evidence>
<feature type="region of interest" description="Disordered" evidence="4">
    <location>
        <begin position="483"/>
        <end position="505"/>
    </location>
</feature>
<dbReference type="PANTHER" id="PTHR24198">
    <property type="entry name" value="ANKYRIN REPEAT AND PROTEIN KINASE DOMAIN-CONTAINING PROTEIN"/>
    <property type="match status" value="1"/>
</dbReference>
<feature type="compositionally biased region" description="Low complexity" evidence="4">
    <location>
        <begin position="484"/>
        <end position="496"/>
    </location>
</feature>
<dbReference type="VEuPathDB" id="TriTrypDB:TcIL3000_7_5840"/>
<dbReference type="PANTHER" id="PTHR24198:SF165">
    <property type="entry name" value="ANKYRIN REPEAT-CONTAINING PROTEIN-RELATED"/>
    <property type="match status" value="1"/>
</dbReference>
<gene>
    <name evidence="5" type="ORF">TCIL3000_7_5840</name>
</gene>
<dbReference type="InterPro" id="IPR002110">
    <property type="entry name" value="Ankyrin_rpt"/>
</dbReference>
<feature type="compositionally biased region" description="Low complexity" evidence="4">
    <location>
        <begin position="928"/>
        <end position="940"/>
    </location>
</feature>
<evidence type="ECO:0000256" key="4">
    <source>
        <dbReference type="SAM" id="MobiDB-lite"/>
    </source>
</evidence>
<evidence type="ECO:0000256" key="3">
    <source>
        <dbReference type="PROSITE-ProRule" id="PRU00023"/>
    </source>
</evidence>
<proteinExistence type="predicted"/>
<protein>
    <recommendedName>
        <fullName evidence="6">Ankyrin repeat protein</fullName>
    </recommendedName>
</protein>
<dbReference type="InterPro" id="IPR036770">
    <property type="entry name" value="Ankyrin_rpt-contain_sf"/>
</dbReference>